<reference evidence="2 3" key="2">
    <citation type="submission" date="2019-09" db="EMBL/GenBank/DDBJ databases">
        <authorList>
            <person name="Jin C."/>
        </authorList>
    </citation>
    <scope>NUCLEOTIDE SEQUENCE [LARGE SCALE GENOMIC DNA]</scope>
    <source>
        <strain evidence="2 3">BN140078</strain>
    </source>
</reference>
<sequence length="314" mass="35306">MDRRSLIKRLGLGAILGTLPGANILQAATQPAGIAGKKRVLRFAHLTDVHLEPELNAPKGLAACLHHIQSQKDQPSFIMNTGDCIMDALKQPKDRVETQWQLWHGLMKSDNSLPLEYCIGNHDCWGAGQTTDPLYGKKYALDKMHLEKPYRSFDKVGWHFIVLDSIQTKADGTWYTCTLDDEQFAWLEQDLAAHTDKPVIVVSHVPIVSAATVVVDNKFKEEQGYVLGLGSMHIDAPRIVALFDKHPNVKLCLSGHIHLYEQIMYNGVTYISNGACSGDWWKGMRYRTDNGYAMVNLYDDGSFDNTYIPYGWKV</sequence>
<dbReference type="PANTHER" id="PTHR43143:SF1">
    <property type="entry name" value="SERINE_THREONINE-PROTEIN PHOSPHATASE CPPED1"/>
    <property type="match status" value="1"/>
</dbReference>
<dbReference type="Proteomes" id="UP000324611">
    <property type="component" value="Unassembled WGS sequence"/>
</dbReference>
<dbReference type="EMBL" id="VUOC01000004">
    <property type="protein sequence ID" value="KAA2238602.1"/>
    <property type="molecule type" value="Genomic_DNA"/>
</dbReference>
<dbReference type="RefSeq" id="WP_149839781.1">
    <property type="nucleotide sequence ID" value="NZ_VUOC01000004.1"/>
</dbReference>
<comment type="caution">
    <text evidence="2">The sequence shown here is derived from an EMBL/GenBank/DDBJ whole genome shotgun (WGS) entry which is preliminary data.</text>
</comment>
<evidence type="ECO:0000259" key="1">
    <source>
        <dbReference type="Pfam" id="PF00149"/>
    </source>
</evidence>
<dbReference type="InterPro" id="IPR051918">
    <property type="entry name" value="STPP_CPPED1"/>
</dbReference>
<dbReference type="Gene3D" id="3.60.21.10">
    <property type="match status" value="1"/>
</dbReference>
<dbReference type="GO" id="GO:0016787">
    <property type="term" value="F:hydrolase activity"/>
    <property type="evidence" value="ECO:0007669"/>
    <property type="project" value="InterPro"/>
</dbReference>
<dbReference type="PANTHER" id="PTHR43143">
    <property type="entry name" value="METALLOPHOSPHOESTERASE, CALCINEURIN SUPERFAMILY"/>
    <property type="match status" value="1"/>
</dbReference>
<protein>
    <submittedName>
        <fullName evidence="2">Metallophosphoesterase</fullName>
    </submittedName>
</protein>
<dbReference type="AlphaFoldDB" id="A0A5B2VJY9"/>
<gene>
    <name evidence="2" type="ORF">F0L74_20475</name>
</gene>
<feature type="domain" description="Calcineurin-like phosphoesterase" evidence="1">
    <location>
        <begin position="41"/>
        <end position="259"/>
    </location>
</feature>
<keyword evidence="3" id="KW-1185">Reference proteome</keyword>
<reference evidence="2 3" key="1">
    <citation type="submission" date="2019-09" db="EMBL/GenBank/DDBJ databases">
        <title>Chitinophaga ginsengihumi sp. nov., isolated from soil of ginseng rhizosphere.</title>
        <authorList>
            <person name="Lee J."/>
        </authorList>
    </citation>
    <scope>NUCLEOTIDE SEQUENCE [LARGE SCALE GENOMIC DNA]</scope>
    <source>
        <strain evidence="2 3">BN140078</strain>
    </source>
</reference>
<evidence type="ECO:0000313" key="2">
    <source>
        <dbReference type="EMBL" id="KAA2238602.1"/>
    </source>
</evidence>
<accession>A0A5B2VJY9</accession>
<dbReference type="Pfam" id="PF00149">
    <property type="entry name" value="Metallophos"/>
    <property type="match status" value="1"/>
</dbReference>
<dbReference type="SUPFAM" id="SSF56300">
    <property type="entry name" value="Metallo-dependent phosphatases"/>
    <property type="match status" value="1"/>
</dbReference>
<dbReference type="InterPro" id="IPR004843">
    <property type="entry name" value="Calcineurin-like_PHP"/>
</dbReference>
<organism evidence="2 3">
    <name type="scientific">Chitinophaga agrisoli</name>
    <dbReference type="NCBI Taxonomy" id="2607653"/>
    <lineage>
        <taxon>Bacteria</taxon>
        <taxon>Pseudomonadati</taxon>
        <taxon>Bacteroidota</taxon>
        <taxon>Chitinophagia</taxon>
        <taxon>Chitinophagales</taxon>
        <taxon>Chitinophagaceae</taxon>
        <taxon>Chitinophaga</taxon>
    </lineage>
</organism>
<proteinExistence type="predicted"/>
<dbReference type="InterPro" id="IPR029052">
    <property type="entry name" value="Metallo-depent_PP-like"/>
</dbReference>
<name>A0A5B2VJY9_9BACT</name>
<evidence type="ECO:0000313" key="3">
    <source>
        <dbReference type="Proteomes" id="UP000324611"/>
    </source>
</evidence>